<feature type="compositionally biased region" description="Basic and acidic residues" evidence="1">
    <location>
        <begin position="369"/>
        <end position="380"/>
    </location>
</feature>
<protein>
    <submittedName>
        <fullName evidence="2">Uncharacterized protein</fullName>
    </submittedName>
</protein>
<feature type="region of interest" description="Disordered" evidence="1">
    <location>
        <begin position="369"/>
        <end position="389"/>
    </location>
</feature>
<gene>
    <name evidence="2" type="primary">FGENESH: predicted gene_10.29</name>
    <name evidence="3" type="ORF">AAT19DRAFT_9329</name>
    <name evidence="2" type="ORF">BN2166_0051920</name>
</gene>
<organism evidence="2 4">
    <name type="scientific">Rhodotorula toruloides</name>
    <name type="common">Yeast</name>
    <name type="synonym">Rhodosporidium toruloides</name>
    <dbReference type="NCBI Taxonomy" id="5286"/>
    <lineage>
        <taxon>Eukaryota</taxon>
        <taxon>Fungi</taxon>
        <taxon>Dikarya</taxon>
        <taxon>Basidiomycota</taxon>
        <taxon>Pucciniomycotina</taxon>
        <taxon>Microbotryomycetes</taxon>
        <taxon>Sporidiobolales</taxon>
        <taxon>Sporidiobolaceae</taxon>
        <taxon>Rhodotorula</taxon>
    </lineage>
</organism>
<feature type="compositionally biased region" description="Basic and acidic residues" evidence="1">
    <location>
        <begin position="454"/>
        <end position="466"/>
    </location>
</feature>
<dbReference type="OrthoDB" id="2530139at2759"/>
<dbReference type="Proteomes" id="UP000239560">
    <property type="component" value="Unassembled WGS sequence"/>
</dbReference>
<feature type="compositionally biased region" description="Low complexity" evidence="1">
    <location>
        <begin position="79"/>
        <end position="89"/>
    </location>
</feature>
<feature type="compositionally biased region" description="Low complexity" evidence="1">
    <location>
        <begin position="411"/>
        <end position="450"/>
    </location>
</feature>
<proteinExistence type="predicted"/>
<evidence type="ECO:0000313" key="5">
    <source>
        <dbReference type="Proteomes" id="UP000239560"/>
    </source>
</evidence>
<dbReference type="EMBL" id="LCTV02000010">
    <property type="protein sequence ID" value="PRQ71990.1"/>
    <property type="molecule type" value="Genomic_DNA"/>
</dbReference>
<feature type="region of interest" description="Disordered" evidence="1">
    <location>
        <begin position="401"/>
        <end position="468"/>
    </location>
</feature>
<evidence type="ECO:0000313" key="2">
    <source>
        <dbReference type="EMBL" id="CTR09331.1"/>
    </source>
</evidence>
<dbReference type="STRING" id="5286.A0A0K3CQ80"/>
<evidence type="ECO:0000313" key="4">
    <source>
        <dbReference type="Proteomes" id="UP000199069"/>
    </source>
</evidence>
<sequence length="495" mass="51001">MSSCSFASYIQMRTAAFCSSPITSSTSSSPSSPSSSSSGPASVAASPTLVHLAPSPVPSADSASPHKRQRNKSPDHSSHSPALSSDSPAGSPTTPTLTKSGPKVDPLSYFFAATSSHPPTSGGAVGGGTVPTHAAPSPVCPLRSILCTSHFDETGTLVSTSSPATSSPPISRPLSRRSSTSTSTSLSHSTSTSTSKSVRFARCTNASVFPTHSTADYDRSPIVPTCEAESLEIYRCGGEEGEEGGGWIMCHAKKAGATGAAEGEGKKKKLAASTGASTGGSGSMPVEGVRGLFAGSYFEGEERDHPLFPASTPACGSAGVVIPEMVDEEEDEEGILGEGIGDDGELMEVDDSAEAEDVEATNAAEVEMDTRTHEREHAAEEVPNADAEVEAEVGAMELLAVSTTPRRRGSDSSAHSIGTSSASSATSTESSSHPHRASSPSTPTSSPPAELANDEEREKEKAQRCAERKKRFGLIGLGKYTRQELFQSHDSLSGF</sequence>
<evidence type="ECO:0000256" key="1">
    <source>
        <dbReference type="SAM" id="MobiDB-lite"/>
    </source>
</evidence>
<reference evidence="3 5" key="2">
    <citation type="journal article" date="2018" name="Elife">
        <title>Functional genomics of lipid metabolism in the oleaginous yeast Rhodosporidium toruloides.</title>
        <authorList>
            <person name="Coradetti S.T."/>
            <person name="Pinel D."/>
            <person name="Geiselman G."/>
            <person name="Ito M."/>
            <person name="Mondo S."/>
            <person name="Reilly M.C."/>
            <person name="Cheng Y.F."/>
            <person name="Bauer S."/>
            <person name="Grigoriev I."/>
            <person name="Gladden J.M."/>
            <person name="Simmons B.A."/>
            <person name="Brem R."/>
            <person name="Arkin A.P."/>
            <person name="Skerker J.M."/>
        </authorList>
    </citation>
    <scope>NUCLEOTIDE SEQUENCE [LARGE SCALE GENOMIC DNA]</scope>
    <source>
        <strain evidence="3 5">NBRC 0880</strain>
    </source>
</reference>
<dbReference type="Proteomes" id="UP000199069">
    <property type="component" value="Unassembled WGS sequence"/>
</dbReference>
<keyword evidence="4" id="KW-1185">Reference proteome</keyword>
<feature type="compositionally biased region" description="Low complexity" evidence="1">
    <location>
        <begin position="159"/>
        <end position="191"/>
    </location>
</feature>
<feature type="compositionally biased region" description="Polar residues" evidence="1">
    <location>
        <begin position="90"/>
        <end position="99"/>
    </location>
</feature>
<name>A0A0K3CQ80_RHOTO</name>
<dbReference type="AlphaFoldDB" id="A0A0K3CQ80"/>
<accession>A0A0K3CQ80</accession>
<reference evidence="2 4" key="1">
    <citation type="submission" date="2015-07" db="EMBL/GenBank/DDBJ databases">
        <authorList>
            <person name="Cajimat M.N.B."/>
            <person name="Milazzo M.L."/>
            <person name="Fulhorst C.F."/>
        </authorList>
    </citation>
    <scope>NUCLEOTIDE SEQUENCE [LARGE SCALE GENOMIC DNA]</scope>
    <source>
        <strain evidence="2">Single colony</strain>
    </source>
</reference>
<dbReference type="OMA" id="RFARCTN"/>
<dbReference type="EMBL" id="CWKI01000010">
    <property type="protein sequence ID" value="CTR09331.1"/>
    <property type="molecule type" value="Genomic_DNA"/>
</dbReference>
<feature type="compositionally biased region" description="Low complexity" evidence="1">
    <location>
        <begin position="20"/>
        <end position="48"/>
    </location>
</feature>
<feature type="region of interest" description="Disordered" evidence="1">
    <location>
        <begin position="157"/>
        <end position="191"/>
    </location>
</feature>
<evidence type="ECO:0000313" key="3">
    <source>
        <dbReference type="EMBL" id="PRQ71990.1"/>
    </source>
</evidence>
<feature type="region of interest" description="Disordered" evidence="1">
    <location>
        <begin position="20"/>
        <end position="102"/>
    </location>
</feature>